<sequence length="240" mass="26285">MYTHPAPSHYSAASCSVHPYALHPATAAPSVSSDAPIRTTWHNTTPQRPTQRPIRIPSPPLPPQRPATRTHTRPIPPRRPSASHPTHPYAPGDAAQPASVLQRAPIRTTHRPMASPRHVLRLRTPYGPPHRPLVSHNAYPYALCTATLILSVPLCACIRCCTRHPTTLQRPTQRTRTPRRPAPPLTENPRRAQKPSGDDISISRNQPTDVKPNQREPNQIEAGSTGTPGSIVAVMVALVM</sequence>
<dbReference type="Proteomes" id="UP000288052">
    <property type="component" value="Unassembled WGS sequence"/>
</dbReference>
<name>A0A430F5S1_9BIFI</name>
<feature type="region of interest" description="Disordered" evidence="1">
    <location>
        <begin position="26"/>
        <end position="99"/>
    </location>
</feature>
<feature type="compositionally biased region" description="Low complexity" evidence="1">
    <location>
        <begin position="44"/>
        <end position="55"/>
    </location>
</feature>
<feature type="region of interest" description="Disordered" evidence="1">
    <location>
        <begin position="168"/>
        <end position="227"/>
    </location>
</feature>
<dbReference type="EMBL" id="QXGI01000008">
    <property type="protein sequence ID" value="RSX46071.1"/>
    <property type="molecule type" value="Genomic_DNA"/>
</dbReference>
<organism evidence="2 3">
    <name type="scientific">Bifidobacterium castoris</name>
    <dbReference type="NCBI Taxonomy" id="2306972"/>
    <lineage>
        <taxon>Bacteria</taxon>
        <taxon>Bacillati</taxon>
        <taxon>Actinomycetota</taxon>
        <taxon>Actinomycetes</taxon>
        <taxon>Bifidobacteriales</taxon>
        <taxon>Bifidobacteriaceae</taxon>
        <taxon>Bifidobacterium</taxon>
    </lineage>
</organism>
<feature type="compositionally biased region" description="Pro residues" evidence="1">
    <location>
        <begin position="56"/>
        <end position="65"/>
    </location>
</feature>
<protein>
    <submittedName>
        <fullName evidence="2">Uncharacterized protein</fullName>
    </submittedName>
</protein>
<comment type="caution">
    <text evidence="2">The sequence shown here is derived from an EMBL/GenBank/DDBJ whole genome shotgun (WGS) entry which is preliminary data.</text>
</comment>
<keyword evidence="3" id="KW-1185">Reference proteome</keyword>
<proteinExistence type="predicted"/>
<dbReference type="AlphaFoldDB" id="A0A430F5S1"/>
<evidence type="ECO:0000256" key="1">
    <source>
        <dbReference type="SAM" id="MobiDB-lite"/>
    </source>
</evidence>
<gene>
    <name evidence="2" type="ORF">D2E22_1643</name>
</gene>
<feature type="compositionally biased region" description="Polar residues" evidence="1">
    <location>
        <begin position="215"/>
        <end position="227"/>
    </location>
</feature>
<evidence type="ECO:0000313" key="3">
    <source>
        <dbReference type="Proteomes" id="UP000288052"/>
    </source>
</evidence>
<evidence type="ECO:0000313" key="2">
    <source>
        <dbReference type="EMBL" id="RSX46071.1"/>
    </source>
</evidence>
<accession>A0A430F5S1</accession>
<reference evidence="2 3" key="1">
    <citation type="submission" date="2018-09" db="EMBL/GenBank/DDBJ databases">
        <title>Characterization of the phylogenetic diversity of five novel species belonging to the genus Bifidobacterium.</title>
        <authorList>
            <person name="Lugli G.A."/>
            <person name="Duranti S."/>
            <person name="Milani C."/>
        </authorList>
    </citation>
    <scope>NUCLEOTIDE SEQUENCE [LARGE SCALE GENOMIC DNA]</scope>
    <source>
        <strain evidence="2 3">2020B</strain>
    </source>
</reference>